<dbReference type="EMBL" id="JAAAHY010003192">
    <property type="protein sequence ID" value="KAF9943498.1"/>
    <property type="molecule type" value="Genomic_DNA"/>
</dbReference>
<feature type="non-terminal residue" evidence="1">
    <location>
        <position position="1"/>
    </location>
</feature>
<evidence type="ECO:0000313" key="1">
    <source>
        <dbReference type="EMBL" id="KAF9943498.1"/>
    </source>
</evidence>
<gene>
    <name evidence="1" type="ORF">BGZ70_005877</name>
</gene>
<accession>A0A9P6LU90</accession>
<dbReference type="OrthoDB" id="2449873at2759"/>
<name>A0A9P6LU90_MORAP</name>
<comment type="caution">
    <text evidence="1">The sequence shown here is derived from an EMBL/GenBank/DDBJ whole genome shotgun (WGS) entry which is preliminary data.</text>
</comment>
<keyword evidence="2" id="KW-1185">Reference proteome</keyword>
<dbReference type="Proteomes" id="UP000738359">
    <property type="component" value="Unassembled WGS sequence"/>
</dbReference>
<organism evidence="1 2">
    <name type="scientific">Mortierella alpina</name>
    <name type="common">Oleaginous fungus</name>
    <name type="synonym">Mortierella renispora</name>
    <dbReference type="NCBI Taxonomy" id="64518"/>
    <lineage>
        <taxon>Eukaryota</taxon>
        <taxon>Fungi</taxon>
        <taxon>Fungi incertae sedis</taxon>
        <taxon>Mucoromycota</taxon>
        <taxon>Mortierellomycotina</taxon>
        <taxon>Mortierellomycetes</taxon>
        <taxon>Mortierellales</taxon>
        <taxon>Mortierellaceae</taxon>
        <taxon>Mortierella</taxon>
    </lineage>
</organism>
<protein>
    <submittedName>
        <fullName evidence="1">Uncharacterized protein</fullName>
    </submittedName>
</protein>
<proteinExistence type="predicted"/>
<reference evidence="1" key="1">
    <citation type="journal article" date="2020" name="Fungal Divers.">
        <title>Resolving the Mortierellaceae phylogeny through synthesis of multi-gene phylogenetics and phylogenomics.</title>
        <authorList>
            <person name="Vandepol N."/>
            <person name="Liber J."/>
            <person name="Desiro A."/>
            <person name="Na H."/>
            <person name="Kennedy M."/>
            <person name="Barry K."/>
            <person name="Grigoriev I.V."/>
            <person name="Miller A.N."/>
            <person name="O'Donnell K."/>
            <person name="Stajich J.E."/>
            <person name="Bonito G."/>
        </authorList>
    </citation>
    <scope>NUCLEOTIDE SEQUENCE</scope>
    <source>
        <strain evidence="1">CK1249</strain>
    </source>
</reference>
<dbReference type="AlphaFoldDB" id="A0A9P6LU90"/>
<evidence type="ECO:0000313" key="2">
    <source>
        <dbReference type="Proteomes" id="UP000738359"/>
    </source>
</evidence>
<feature type="non-terminal residue" evidence="1">
    <location>
        <position position="60"/>
    </location>
</feature>
<sequence>LSDSCARKRFVKWSKLKEYDETHGDVLHHRDQIMVKDKYRDWTDDGQHRKHVSEYRKAKR</sequence>